<feature type="transmembrane region" description="Helical" evidence="2">
    <location>
        <begin position="12"/>
        <end position="33"/>
    </location>
</feature>
<dbReference type="EMBL" id="PEXA01000058">
    <property type="protein sequence ID" value="PIU33064.1"/>
    <property type="molecule type" value="Genomic_DNA"/>
</dbReference>
<keyword evidence="2" id="KW-1133">Transmembrane helix</keyword>
<evidence type="ECO:0000256" key="1">
    <source>
        <dbReference type="SAM" id="MobiDB-lite"/>
    </source>
</evidence>
<reference evidence="4" key="1">
    <citation type="submission" date="2017-09" db="EMBL/GenBank/DDBJ databases">
        <title>Depth-based differentiation of microbial function through sediment-hosted aquifers and enrichment of novel symbionts in the deep terrestrial subsurface.</title>
        <authorList>
            <person name="Probst A.J."/>
            <person name="Ladd B."/>
            <person name="Jarett J.K."/>
            <person name="Geller-Mcgrath D.E."/>
            <person name="Sieber C.M.K."/>
            <person name="Emerson J.B."/>
            <person name="Anantharaman K."/>
            <person name="Thomas B.C."/>
            <person name="Malmstrom R."/>
            <person name="Stieglmeier M."/>
            <person name="Klingl A."/>
            <person name="Woyke T."/>
            <person name="Ryan C.M."/>
            <person name="Banfield J.F."/>
        </authorList>
    </citation>
    <scope>NUCLEOTIDE SEQUENCE [LARGE SCALE GENOMIC DNA]</scope>
</reference>
<evidence type="ECO:0000256" key="2">
    <source>
        <dbReference type="SAM" id="Phobius"/>
    </source>
</evidence>
<organism evidence="3 4">
    <name type="scientific">Candidatus Shapirobacteria bacterium CG07_land_8_20_14_0_80_39_12</name>
    <dbReference type="NCBI Taxonomy" id="1974480"/>
    <lineage>
        <taxon>Bacteria</taxon>
        <taxon>Candidatus Shapironibacteriota</taxon>
    </lineage>
</organism>
<evidence type="ECO:0000313" key="3">
    <source>
        <dbReference type="EMBL" id="PIU33064.1"/>
    </source>
</evidence>
<feature type="region of interest" description="Disordered" evidence="1">
    <location>
        <begin position="70"/>
        <end position="99"/>
    </location>
</feature>
<evidence type="ECO:0000313" key="4">
    <source>
        <dbReference type="Proteomes" id="UP000229559"/>
    </source>
</evidence>
<dbReference type="AlphaFoldDB" id="A0A2M6YPK1"/>
<protein>
    <submittedName>
        <fullName evidence="3">Uncharacterized protein</fullName>
    </submittedName>
</protein>
<dbReference type="Proteomes" id="UP000229559">
    <property type="component" value="Unassembled WGS sequence"/>
</dbReference>
<keyword evidence="2" id="KW-0472">Membrane</keyword>
<feature type="compositionally biased region" description="Low complexity" evidence="1">
    <location>
        <begin position="84"/>
        <end position="99"/>
    </location>
</feature>
<comment type="caution">
    <text evidence="3">The sequence shown here is derived from an EMBL/GenBank/DDBJ whole genome shotgun (WGS) entry which is preliminary data.</text>
</comment>
<keyword evidence="2" id="KW-0812">Transmembrane</keyword>
<sequence>MKKFKLGKDILILTIITFITVLTWVGFEVWLAATKTTITKVTQEQLAPINPNVPQEVIESLKNNLILSEEEMRESVSSPSALPTATESSQTSTESATLE</sequence>
<name>A0A2M6YPK1_9BACT</name>
<proteinExistence type="predicted"/>
<accession>A0A2M6YPK1</accession>
<gene>
    <name evidence="3" type="ORF">COT04_02105</name>
</gene>